<accession>A0ABU3EYQ8</accession>
<dbReference type="EMBL" id="JARPYI010000004">
    <property type="protein sequence ID" value="MDT2600004.1"/>
    <property type="molecule type" value="Genomic_DNA"/>
</dbReference>
<evidence type="ECO:0000256" key="2">
    <source>
        <dbReference type="SAM" id="Phobius"/>
    </source>
</evidence>
<evidence type="ECO:0000259" key="3">
    <source>
        <dbReference type="Pfam" id="PF02517"/>
    </source>
</evidence>
<feature type="transmembrane region" description="Helical" evidence="2">
    <location>
        <begin position="18"/>
        <end position="38"/>
    </location>
</feature>
<keyword evidence="5" id="KW-1185">Reference proteome</keyword>
<keyword evidence="2" id="KW-1133">Transmembrane helix</keyword>
<keyword evidence="2" id="KW-0472">Membrane</keyword>
<feature type="transmembrane region" description="Helical" evidence="2">
    <location>
        <begin position="87"/>
        <end position="114"/>
    </location>
</feature>
<organism evidence="4 5">
    <name type="scientific">Enterococcus hulanensis</name>
    <dbReference type="NCBI Taxonomy" id="2559929"/>
    <lineage>
        <taxon>Bacteria</taxon>
        <taxon>Bacillati</taxon>
        <taxon>Bacillota</taxon>
        <taxon>Bacilli</taxon>
        <taxon>Lactobacillales</taxon>
        <taxon>Enterococcaceae</taxon>
        <taxon>Enterococcus</taxon>
    </lineage>
</organism>
<gene>
    <name evidence="4" type="ORF">P7D85_09465</name>
</gene>
<dbReference type="PANTHER" id="PTHR35797">
    <property type="entry name" value="PROTEASE-RELATED"/>
    <property type="match status" value="1"/>
</dbReference>
<dbReference type="Pfam" id="PF02517">
    <property type="entry name" value="Rce1-like"/>
    <property type="match status" value="1"/>
</dbReference>
<feature type="domain" description="CAAX prenyl protease 2/Lysostaphin resistance protein A-like" evidence="3">
    <location>
        <begin position="134"/>
        <end position="239"/>
    </location>
</feature>
<feature type="transmembrane region" description="Helical" evidence="2">
    <location>
        <begin position="44"/>
        <end position="66"/>
    </location>
</feature>
<sequence length="284" mass="32308">MMKNTVSVEEKGYKPGKFFGWVFLITWGSWLIAAYLSYNHPNPNFYSIFLIPGLFAPVLVTIAFIAMPKNRLIRKDFFQRLFDMKKINLAPLVKICLIMGSSVVAAILISVLFGGSINQLQLSEDFKFSAGSIPVLMVMIIAPVLEEIGWRGYGVDALLSRFNLLTGSLMFGFLWSIWHLPLVFVKNYSMNLLLQENVWFAVNYFVSIIPLGIILNWLYVKSNRSTLALIIFHIFLNFMQTSTQMTEWTSCIQTVVIISIAGLIVLTNKELFFPSLKVYSEIKA</sequence>
<reference evidence="4 5" key="1">
    <citation type="submission" date="2023-03" db="EMBL/GenBank/DDBJ databases">
        <authorList>
            <person name="Shen W."/>
            <person name="Cai J."/>
        </authorList>
    </citation>
    <scope>NUCLEOTIDE SEQUENCE [LARGE SCALE GENOMIC DNA]</scope>
    <source>
        <strain evidence="4 5">D6-4</strain>
    </source>
</reference>
<evidence type="ECO:0000313" key="4">
    <source>
        <dbReference type="EMBL" id="MDT2600004.1"/>
    </source>
</evidence>
<dbReference type="PANTHER" id="PTHR35797:SF1">
    <property type="entry name" value="PROTEASE"/>
    <property type="match status" value="1"/>
</dbReference>
<evidence type="ECO:0000313" key="5">
    <source>
        <dbReference type="Proteomes" id="UP001252875"/>
    </source>
</evidence>
<feature type="transmembrane region" description="Helical" evidence="2">
    <location>
        <begin position="248"/>
        <end position="267"/>
    </location>
</feature>
<name>A0ABU3EYQ8_9ENTE</name>
<feature type="transmembrane region" description="Helical" evidence="2">
    <location>
        <begin position="198"/>
        <end position="219"/>
    </location>
</feature>
<dbReference type="InterPro" id="IPR042150">
    <property type="entry name" value="MmRce1-like"/>
</dbReference>
<feature type="transmembrane region" description="Helical" evidence="2">
    <location>
        <begin position="126"/>
        <end position="145"/>
    </location>
</feature>
<protein>
    <submittedName>
        <fullName evidence="4">Type II CAAX endopeptidase family protein</fullName>
    </submittedName>
</protein>
<evidence type="ECO:0000256" key="1">
    <source>
        <dbReference type="ARBA" id="ARBA00009067"/>
    </source>
</evidence>
<dbReference type="Proteomes" id="UP001252875">
    <property type="component" value="Unassembled WGS sequence"/>
</dbReference>
<comment type="caution">
    <text evidence="4">The sequence shown here is derived from an EMBL/GenBank/DDBJ whole genome shotgun (WGS) entry which is preliminary data.</text>
</comment>
<dbReference type="RefSeq" id="WP_311822879.1">
    <property type="nucleotide sequence ID" value="NZ_JARPYF010000007.1"/>
</dbReference>
<feature type="transmembrane region" description="Helical" evidence="2">
    <location>
        <begin position="157"/>
        <end position="178"/>
    </location>
</feature>
<comment type="similarity">
    <text evidence="1">Belongs to the UPF0177 family.</text>
</comment>
<dbReference type="InterPro" id="IPR003675">
    <property type="entry name" value="Rce1/LyrA-like_dom"/>
</dbReference>
<keyword evidence="2" id="KW-0812">Transmembrane</keyword>
<proteinExistence type="inferred from homology"/>